<sequence length="68" mass="7705">MKQPEGSRGRRLDFDDRVTRLEAWMEEMVTSWPVPPPPQPFQPPIDPPTPDDEDEDEDGTDAADGMPI</sequence>
<feature type="compositionally biased region" description="Acidic residues" evidence="1">
    <location>
        <begin position="49"/>
        <end position="61"/>
    </location>
</feature>
<accession>A0AAW2S2P0</accession>
<reference evidence="2" key="2">
    <citation type="journal article" date="2024" name="Plant">
        <title>Genomic evolution and insights into agronomic trait innovations of Sesamum species.</title>
        <authorList>
            <person name="Miao H."/>
            <person name="Wang L."/>
            <person name="Qu L."/>
            <person name="Liu H."/>
            <person name="Sun Y."/>
            <person name="Le M."/>
            <person name="Wang Q."/>
            <person name="Wei S."/>
            <person name="Zheng Y."/>
            <person name="Lin W."/>
            <person name="Duan Y."/>
            <person name="Cao H."/>
            <person name="Xiong S."/>
            <person name="Wang X."/>
            <person name="Wei L."/>
            <person name="Li C."/>
            <person name="Ma Q."/>
            <person name="Ju M."/>
            <person name="Zhao R."/>
            <person name="Li G."/>
            <person name="Mu C."/>
            <person name="Tian Q."/>
            <person name="Mei H."/>
            <person name="Zhang T."/>
            <person name="Gao T."/>
            <person name="Zhang H."/>
        </authorList>
    </citation>
    <scope>NUCLEOTIDE SEQUENCE</scope>
    <source>
        <strain evidence="2">KEN1</strain>
    </source>
</reference>
<comment type="caution">
    <text evidence="2">The sequence shown here is derived from an EMBL/GenBank/DDBJ whole genome shotgun (WGS) entry which is preliminary data.</text>
</comment>
<name>A0AAW2S2P0_9LAMI</name>
<protein>
    <submittedName>
        <fullName evidence="2">Uncharacterized protein</fullName>
    </submittedName>
</protein>
<feature type="compositionally biased region" description="Pro residues" evidence="1">
    <location>
        <begin position="33"/>
        <end position="48"/>
    </location>
</feature>
<dbReference type="EMBL" id="JACGWN010000076">
    <property type="protein sequence ID" value="KAL0386687.1"/>
    <property type="molecule type" value="Genomic_DNA"/>
</dbReference>
<evidence type="ECO:0000313" key="2">
    <source>
        <dbReference type="EMBL" id="KAL0386687.1"/>
    </source>
</evidence>
<gene>
    <name evidence="2" type="ORF">Slati_4587300</name>
</gene>
<dbReference type="AlphaFoldDB" id="A0AAW2S2P0"/>
<organism evidence="2">
    <name type="scientific">Sesamum latifolium</name>
    <dbReference type="NCBI Taxonomy" id="2727402"/>
    <lineage>
        <taxon>Eukaryota</taxon>
        <taxon>Viridiplantae</taxon>
        <taxon>Streptophyta</taxon>
        <taxon>Embryophyta</taxon>
        <taxon>Tracheophyta</taxon>
        <taxon>Spermatophyta</taxon>
        <taxon>Magnoliopsida</taxon>
        <taxon>eudicotyledons</taxon>
        <taxon>Gunneridae</taxon>
        <taxon>Pentapetalae</taxon>
        <taxon>asterids</taxon>
        <taxon>lamiids</taxon>
        <taxon>Lamiales</taxon>
        <taxon>Pedaliaceae</taxon>
        <taxon>Sesamum</taxon>
    </lineage>
</organism>
<reference evidence="2" key="1">
    <citation type="submission" date="2020-06" db="EMBL/GenBank/DDBJ databases">
        <authorList>
            <person name="Li T."/>
            <person name="Hu X."/>
            <person name="Zhang T."/>
            <person name="Song X."/>
            <person name="Zhang H."/>
            <person name="Dai N."/>
            <person name="Sheng W."/>
            <person name="Hou X."/>
            <person name="Wei L."/>
        </authorList>
    </citation>
    <scope>NUCLEOTIDE SEQUENCE</scope>
    <source>
        <strain evidence="2">KEN1</strain>
        <tissue evidence="2">Leaf</tissue>
    </source>
</reference>
<feature type="region of interest" description="Disordered" evidence="1">
    <location>
        <begin position="30"/>
        <end position="68"/>
    </location>
</feature>
<evidence type="ECO:0000256" key="1">
    <source>
        <dbReference type="SAM" id="MobiDB-lite"/>
    </source>
</evidence>
<proteinExistence type="predicted"/>